<dbReference type="Gene3D" id="3.90.70.10">
    <property type="entry name" value="Cysteine proteinases"/>
    <property type="match status" value="1"/>
</dbReference>
<proteinExistence type="predicted"/>
<evidence type="ECO:0000313" key="2">
    <source>
        <dbReference type="EMBL" id="CAF88412.1"/>
    </source>
</evidence>
<evidence type="ECO:0000313" key="4">
    <source>
        <dbReference type="Proteomes" id="UP000007303"/>
    </source>
</evidence>
<evidence type="ECO:0000313" key="3">
    <source>
        <dbReference type="Ensembl" id="ENSTNIP00000004616.1"/>
    </source>
</evidence>
<sequence>EKEIMKEIQDNGPVQAIMEVHEDFFMYNSGIYKHTDVSFTKPPHYRKHGTHSVKITG</sequence>
<dbReference type="KEGG" id="tng:GSTEN00001725G001"/>
<dbReference type="InterPro" id="IPR038765">
    <property type="entry name" value="Papain-like_cys_pep_sf"/>
</dbReference>
<dbReference type="OrthoDB" id="190265at2759"/>
<reference evidence="3" key="3">
    <citation type="submission" date="2025-05" db="UniProtKB">
        <authorList>
            <consortium name="Ensembl"/>
        </authorList>
    </citation>
    <scope>IDENTIFICATION</scope>
</reference>
<dbReference type="GeneTree" id="ENSGT00940000160023"/>
<accession>Q4TFC0</accession>
<keyword evidence="4" id="KW-1185">Reference proteome</keyword>
<feature type="domain" description="Peptidase C1A papain C-terminal" evidence="1">
    <location>
        <begin position="1"/>
        <end position="57"/>
    </location>
</feature>
<feature type="non-terminal residue" evidence="2">
    <location>
        <position position="57"/>
    </location>
</feature>
<feature type="non-terminal residue" evidence="2">
    <location>
        <position position="1"/>
    </location>
</feature>
<dbReference type="InterPro" id="IPR000668">
    <property type="entry name" value="Peptidase_C1A_C"/>
</dbReference>
<protein>
    <submittedName>
        <fullName evidence="2">(spotted green pufferfish) hypothetical protein</fullName>
    </submittedName>
</protein>
<dbReference type="AlphaFoldDB" id="Q4TFC0"/>
<evidence type="ECO:0000259" key="1">
    <source>
        <dbReference type="Pfam" id="PF00112"/>
    </source>
</evidence>
<dbReference type="HOGENOM" id="CLU_012184_3_2_1"/>
<dbReference type="GO" id="GO:0008234">
    <property type="term" value="F:cysteine-type peptidase activity"/>
    <property type="evidence" value="ECO:0007669"/>
    <property type="project" value="InterPro"/>
</dbReference>
<reference evidence="2" key="2">
    <citation type="submission" date="2004-02" db="EMBL/GenBank/DDBJ databases">
        <authorList>
            <consortium name="Genoscope"/>
            <consortium name="Whitehead Institute Centre for Genome Research"/>
        </authorList>
    </citation>
    <scope>NUCLEOTIDE SEQUENCE</scope>
</reference>
<dbReference type="Pfam" id="PF00112">
    <property type="entry name" value="Peptidase_C1"/>
    <property type="match status" value="1"/>
</dbReference>
<reference evidence="2 4" key="1">
    <citation type="journal article" date="2004" name="Nature">
        <title>Genome duplication in the teleost fish Tetraodon nigroviridis reveals the early vertebrate proto-karyotype.</title>
        <authorList>
            <person name="Jaillon O."/>
            <person name="Aury J.-M."/>
            <person name="Brunet F."/>
            <person name="Petit J.-L."/>
            <person name="Stange-Thomann N."/>
            <person name="Mauceli E."/>
            <person name="Bouneau L."/>
            <person name="Fischer C."/>
            <person name="Ozouf-Costaz C."/>
            <person name="Bernot A."/>
            <person name="Nicaud S."/>
            <person name="Jaffe D."/>
            <person name="Fisher S."/>
            <person name="Lutfalla G."/>
            <person name="Dossat C."/>
            <person name="Segurens B."/>
            <person name="Dasilva C."/>
            <person name="Salanoubat M."/>
            <person name="Levy M."/>
            <person name="Boudet N."/>
            <person name="Castellano S."/>
            <person name="Anthouard V."/>
            <person name="Jubin C."/>
            <person name="Castelli V."/>
            <person name="Katinka M."/>
            <person name="Vacherie B."/>
            <person name="Biemont C."/>
            <person name="Skalli Z."/>
            <person name="Cattolico L."/>
            <person name="Poulain J."/>
            <person name="De Berardinis V."/>
            <person name="Cruaud C."/>
            <person name="Duprat S."/>
            <person name="Brottier P."/>
            <person name="Coutanceau J.-P."/>
            <person name="Gouzy J."/>
            <person name="Parra G."/>
            <person name="Lardier G."/>
            <person name="Chapple C."/>
            <person name="McKernan K.J."/>
            <person name="McEwan P."/>
            <person name="Bosak S."/>
            <person name="Kellis M."/>
            <person name="Volff J.-N."/>
            <person name="Guigo R."/>
            <person name="Zody M.C."/>
            <person name="Mesirov J."/>
            <person name="Lindblad-Toh K."/>
            <person name="Birren B."/>
            <person name="Nusbaum C."/>
            <person name="Kahn D."/>
            <person name="Robinson-Rechavi M."/>
            <person name="Laudet V."/>
            <person name="Schachter V."/>
            <person name="Quetier F."/>
            <person name="Saurin W."/>
            <person name="Scarpelli C."/>
            <person name="Wincker P."/>
            <person name="Lander E.S."/>
            <person name="Weissenbach J."/>
            <person name="Roest Crollius H."/>
        </authorList>
    </citation>
    <scope>NUCLEOTIDE SEQUENCE [LARGE SCALE GENOMIC DNA]</scope>
</reference>
<dbReference type="STRING" id="99883.ENSTNIP00000004616"/>
<dbReference type="Ensembl" id="ENSTNIT00000004759.1">
    <property type="protein sequence ID" value="ENSTNIP00000004616.1"/>
    <property type="gene ID" value="ENSTNIG00000002176.1"/>
</dbReference>
<dbReference type="Proteomes" id="UP000007303">
    <property type="component" value="Unassembled WGS sequence"/>
</dbReference>
<dbReference type="GO" id="GO:0006508">
    <property type="term" value="P:proteolysis"/>
    <property type="evidence" value="ECO:0007669"/>
    <property type="project" value="InterPro"/>
</dbReference>
<gene>
    <name evidence="2" type="ORF">GSTENG00001725001</name>
</gene>
<name>Q4TFC0_TETNG</name>
<dbReference type="SUPFAM" id="SSF54001">
    <property type="entry name" value="Cysteine proteinases"/>
    <property type="match status" value="1"/>
</dbReference>
<organism evidence="2">
    <name type="scientific">Tetraodon nigroviridis</name>
    <name type="common">Spotted green pufferfish</name>
    <name type="synonym">Chelonodon nigroviridis</name>
    <dbReference type="NCBI Taxonomy" id="99883"/>
    <lineage>
        <taxon>Eukaryota</taxon>
        <taxon>Metazoa</taxon>
        <taxon>Chordata</taxon>
        <taxon>Craniata</taxon>
        <taxon>Vertebrata</taxon>
        <taxon>Euteleostomi</taxon>
        <taxon>Actinopterygii</taxon>
        <taxon>Neopterygii</taxon>
        <taxon>Teleostei</taxon>
        <taxon>Neoteleostei</taxon>
        <taxon>Acanthomorphata</taxon>
        <taxon>Eupercaria</taxon>
        <taxon>Tetraodontiformes</taxon>
        <taxon>Tetradontoidea</taxon>
        <taxon>Tetraodontidae</taxon>
        <taxon>Tetraodon</taxon>
    </lineage>
</organism>
<dbReference type="EMBL" id="CAAE01004693">
    <property type="protein sequence ID" value="CAF88412.1"/>
    <property type="molecule type" value="Genomic_DNA"/>
</dbReference>